<accession>A0AAD7HI25</accession>
<protein>
    <submittedName>
        <fullName evidence="1">Uncharacterized protein</fullName>
    </submittedName>
</protein>
<evidence type="ECO:0000313" key="1">
    <source>
        <dbReference type="EMBL" id="KAJ7721247.1"/>
    </source>
</evidence>
<name>A0AAD7HI25_9AGAR</name>
<organism evidence="1 2">
    <name type="scientific">Mycena maculata</name>
    <dbReference type="NCBI Taxonomy" id="230809"/>
    <lineage>
        <taxon>Eukaryota</taxon>
        <taxon>Fungi</taxon>
        <taxon>Dikarya</taxon>
        <taxon>Basidiomycota</taxon>
        <taxon>Agaricomycotina</taxon>
        <taxon>Agaricomycetes</taxon>
        <taxon>Agaricomycetidae</taxon>
        <taxon>Agaricales</taxon>
        <taxon>Marasmiineae</taxon>
        <taxon>Mycenaceae</taxon>
        <taxon>Mycena</taxon>
    </lineage>
</organism>
<comment type="caution">
    <text evidence="1">The sequence shown here is derived from an EMBL/GenBank/DDBJ whole genome shotgun (WGS) entry which is preliminary data.</text>
</comment>
<reference evidence="1" key="1">
    <citation type="submission" date="2023-03" db="EMBL/GenBank/DDBJ databases">
        <title>Massive genome expansion in bonnet fungi (Mycena s.s.) driven by repeated elements and novel gene families across ecological guilds.</title>
        <authorList>
            <consortium name="Lawrence Berkeley National Laboratory"/>
            <person name="Harder C.B."/>
            <person name="Miyauchi S."/>
            <person name="Viragh M."/>
            <person name="Kuo A."/>
            <person name="Thoen E."/>
            <person name="Andreopoulos B."/>
            <person name="Lu D."/>
            <person name="Skrede I."/>
            <person name="Drula E."/>
            <person name="Henrissat B."/>
            <person name="Morin E."/>
            <person name="Kohler A."/>
            <person name="Barry K."/>
            <person name="LaButti K."/>
            <person name="Morin E."/>
            <person name="Salamov A."/>
            <person name="Lipzen A."/>
            <person name="Mereny Z."/>
            <person name="Hegedus B."/>
            <person name="Baldrian P."/>
            <person name="Stursova M."/>
            <person name="Weitz H."/>
            <person name="Taylor A."/>
            <person name="Grigoriev I.V."/>
            <person name="Nagy L.G."/>
            <person name="Martin F."/>
            <person name="Kauserud H."/>
        </authorList>
    </citation>
    <scope>NUCLEOTIDE SEQUENCE</scope>
    <source>
        <strain evidence="1">CBHHK188m</strain>
    </source>
</reference>
<keyword evidence="2" id="KW-1185">Reference proteome</keyword>
<dbReference type="EMBL" id="JARJLG010000270">
    <property type="protein sequence ID" value="KAJ7721247.1"/>
    <property type="molecule type" value="Genomic_DNA"/>
</dbReference>
<dbReference type="Proteomes" id="UP001215280">
    <property type="component" value="Unassembled WGS sequence"/>
</dbReference>
<proteinExistence type="predicted"/>
<evidence type="ECO:0000313" key="2">
    <source>
        <dbReference type="Proteomes" id="UP001215280"/>
    </source>
</evidence>
<sequence>MSRRWTWSLAHHRVPRSVWPYRQCYHLVQDLPCRRQPTDPSKVFWESALNAATVDGKDAGLQGRTAILDTGTTARQRRDMAIQPVDANDPTGDCTSGISSGSFGTSDTDISPNLYVVHPLKSRGMRSPKSVSAAPMARMDSLPYVYTLIPPEWSRAYEAHLTMI</sequence>
<gene>
    <name evidence="1" type="ORF">DFH07DRAFT_1067624</name>
</gene>
<dbReference type="AlphaFoldDB" id="A0AAD7HI25"/>